<evidence type="ECO:0000256" key="6">
    <source>
        <dbReference type="PIRSR" id="PIRSR004869-50"/>
    </source>
</evidence>
<dbReference type="PANTHER" id="PTHR30352:SF5">
    <property type="entry name" value="PYRUVATE FORMATE-LYASE 1-ACTIVATING ENZYME"/>
    <property type="match status" value="1"/>
</dbReference>
<name>A3MUG7_PYRCJ</name>
<dbReference type="AlphaFoldDB" id="A3MUG7"/>
<keyword evidence="4 6" id="KW-0408">Iron</keyword>
<keyword evidence="5 6" id="KW-0411">Iron-sulfur</keyword>
<dbReference type="GeneID" id="4908547"/>
<dbReference type="PIRSF" id="PIRSF004869">
    <property type="entry name" value="PflX_prd"/>
    <property type="match status" value="1"/>
</dbReference>
<dbReference type="CDD" id="cd01335">
    <property type="entry name" value="Radical_SAM"/>
    <property type="match status" value="1"/>
</dbReference>
<dbReference type="Pfam" id="PF04055">
    <property type="entry name" value="Radical_SAM"/>
    <property type="match status" value="1"/>
</dbReference>
<dbReference type="GO" id="GO:0051539">
    <property type="term" value="F:4 iron, 4 sulfur cluster binding"/>
    <property type="evidence" value="ECO:0007669"/>
    <property type="project" value="UniProtKB-KW"/>
</dbReference>
<dbReference type="HOGENOM" id="CLU_044176_1_0_2"/>
<dbReference type="InterPro" id="IPR016431">
    <property type="entry name" value="Pyrv-formate_lyase-activ_prd"/>
</dbReference>
<dbReference type="RefSeq" id="WP_011849542.1">
    <property type="nucleotide sequence ID" value="NC_009073.1"/>
</dbReference>
<protein>
    <submittedName>
        <fullName evidence="8">Radical SAM domain protein</fullName>
    </submittedName>
</protein>
<organism evidence="8 9">
    <name type="scientific">Pyrobaculum calidifontis (strain DSM 21063 / JCM 11548 / VA1)</name>
    <dbReference type="NCBI Taxonomy" id="410359"/>
    <lineage>
        <taxon>Archaea</taxon>
        <taxon>Thermoproteota</taxon>
        <taxon>Thermoprotei</taxon>
        <taxon>Thermoproteales</taxon>
        <taxon>Thermoproteaceae</taxon>
        <taxon>Pyrobaculum</taxon>
    </lineage>
</organism>
<dbReference type="Gene3D" id="3.20.20.70">
    <property type="entry name" value="Aldolase class I"/>
    <property type="match status" value="1"/>
</dbReference>
<comment type="cofactor">
    <cofactor evidence="6">
        <name>[4Fe-4S] cluster</name>
        <dbReference type="ChEBI" id="CHEBI:49883"/>
    </cofactor>
    <text evidence="6">Binds 1 [4Fe-4S] cluster. The cluster is coordinated with 3 cysteines and an exchangeable S-adenosyl-L-methionine.</text>
</comment>
<evidence type="ECO:0000256" key="4">
    <source>
        <dbReference type="ARBA" id="ARBA00023004"/>
    </source>
</evidence>
<dbReference type="eggNOG" id="arCOG00947">
    <property type="taxonomic scope" value="Archaea"/>
</dbReference>
<dbReference type="KEGG" id="pcl:Pcal_0858"/>
<dbReference type="InterPro" id="IPR058240">
    <property type="entry name" value="rSAM_sf"/>
</dbReference>
<dbReference type="InterPro" id="IPR034457">
    <property type="entry name" value="Organic_radical-activating"/>
</dbReference>
<dbReference type="GO" id="GO:0003824">
    <property type="term" value="F:catalytic activity"/>
    <property type="evidence" value="ECO:0007669"/>
    <property type="project" value="InterPro"/>
</dbReference>
<evidence type="ECO:0000259" key="7">
    <source>
        <dbReference type="PROSITE" id="PS51918"/>
    </source>
</evidence>
<dbReference type="InterPro" id="IPR013785">
    <property type="entry name" value="Aldolase_TIM"/>
</dbReference>
<dbReference type="STRING" id="410359.Pcal_0858"/>
<reference evidence="8" key="1">
    <citation type="submission" date="2007-02" db="EMBL/GenBank/DDBJ databases">
        <title>Complete sequence of Pyrobaculum calidifontis JCM 11548.</title>
        <authorList>
            <consortium name="US DOE Joint Genome Institute"/>
            <person name="Copeland A."/>
            <person name="Lucas S."/>
            <person name="Lapidus A."/>
            <person name="Barry K."/>
            <person name="Glavina del Rio T."/>
            <person name="Dalin E."/>
            <person name="Tice H."/>
            <person name="Pitluck S."/>
            <person name="Chain P."/>
            <person name="Malfatti S."/>
            <person name="Shin M."/>
            <person name="Vergez L."/>
            <person name="Schmutz J."/>
            <person name="Larimer F."/>
            <person name="Land M."/>
            <person name="Hauser L."/>
            <person name="Kyrpides N."/>
            <person name="Mikhailova N."/>
            <person name="Cozen A.E."/>
            <person name="Fitz-Gibbon S.T."/>
            <person name="House C.H."/>
            <person name="Saltikov C."/>
            <person name="Lowe T.M."/>
            <person name="Richardson P."/>
        </authorList>
    </citation>
    <scope>NUCLEOTIDE SEQUENCE [LARGE SCALE GENOMIC DNA]</scope>
    <source>
        <strain evidence="8">JCM 11548</strain>
    </source>
</reference>
<feature type="binding site" evidence="6">
    <location>
        <position position="85"/>
    </location>
    <ligand>
        <name>[4Fe-4S] cluster</name>
        <dbReference type="ChEBI" id="CHEBI:49883"/>
        <note>4Fe-4S-S-AdoMet</note>
    </ligand>
</feature>
<feature type="binding site" evidence="6">
    <location>
        <position position="81"/>
    </location>
    <ligand>
        <name>[4Fe-4S] cluster</name>
        <dbReference type="ChEBI" id="CHEBI:49883"/>
        <note>4Fe-4S-S-AdoMet</note>
    </ligand>
</feature>
<evidence type="ECO:0000313" key="9">
    <source>
        <dbReference type="Proteomes" id="UP000001431"/>
    </source>
</evidence>
<dbReference type="NCBIfam" id="TIGR04337">
    <property type="entry name" value="AmmeMemoSam_rS"/>
    <property type="match status" value="1"/>
</dbReference>
<dbReference type="PANTHER" id="PTHR30352">
    <property type="entry name" value="PYRUVATE FORMATE-LYASE-ACTIVATING ENZYME"/>
    <property type="match status" value="1"/>
</dbReference>
<sequence length="338" mass="38190">MVETPLFERVGSGVRCLVCRRRCMLREGTWGLCKNRFAKGGKLYVATYGLLSAAESRPMEIKPMYHFYPRTSALTISGWGCNFPCAWCQNWHLSKVVMYSGVYTPPERIVEWALENGDSGINVSFNEPTMLLEYTVDVFKRAAGLHKTINTNGYLTREALDALIAAGMEGANVDLKGGPETYRRWLAADFHGVVDTIQYLWGRGVHVEVTYLVIPGVNDHEADDVVEAVAKVDRSIPLHITAFHPAHLMPHVPPTPVQLLEEIWQRARKELDYVYVGNVPGHKAQHTYCPKCGALLIKRFADRVVEVKLDGKRCPKCGYEIKIRGHIGHYGNLYRRFI</sequence>
<dbReference type="SUPFAM" id="SSF102114">
    <property type="entry name" value="Radical SAM enzymes"/>
    <property type="match status" value="1"/>
</dbReference>
<dbReference type="SFLD" id="SFLDG01101">
    <property type="entry name" value="Uncharacterised_Radical_SAM_Su"/>
    <property type="match status" value="1"/>
</dbReference>
<keyword evidence="3 6" id="KW-0479">Metal-binding</keyword>
<dbReference type="SFLD" id="SFLDS00029">
    <property type="entry name" value="Radical_SAM"/>
    <property type="match status" value="1"/>
</dbReference>
<gene>
    <name evidence="8" type="ordered locus">Pcal_0858</name>
</gene>
<proteinExistence type="predicted"/>
<accession>A3MUG7</accession>
<dbReference type="InterPro" id="IPR027596">
    <property type="entry name" value="AmmeMemoSam_rS"/>
</dbReference>
<evidence type="ECO:0000313" key="8">
    <source>
        <dbReference type="EMBL" id="ABO08284.1"/>
    </source>
</evidence>
<evidence type="ECO:0000256" key="3">
    <source>
        <dbReference type="ARBA" id="ARBA00022723"/>
    </source>
</evidence>
<dbReference type="PROSITE" id="PS51918">
    <property type="entry name" value="RADICAL_SAM"/>
    <property type="match status" value="1"/>
</dbReference>
<evidence type="ECO:0000256" key="5">
    <source>
        <dbReference type="ARBA" id="ARBA00023014"/>
    </source>
</evidence>
<keyword evidence="1" id="KW-0004">4Fe-4S</keyword>
<dbReference type="Proteomes" id="UP000001431">
    <property type="component" value="Chromosome"/>
</dbReference>
<evidence type="ECO:0000256" key="1">
    <source>
        <dbReference type="ARBA" id="ARBA00022485"/>
    </source>
</evidence>
<keyword evidence="2 6" id="KW-0949">S-adenosyl-L-methionine</keyword>
<keyword evidence="9" id="KW-1185">Reference proteome</keyword>
<dbReference type="GO" id="GO:0046872">
    <property type="term" value="F:metal ion binding"/>
    <property type="evidence" value="ECO:0007669"/>
    <property type="project" value="UniProtKB-KW"/>
</dbReference>
<evidence type="ECO:0000256" key="2">
    <source>
        <dbReference type="ARBA" id="ARBA00022691"/>
    </source>
</evidence>
<feature type="binding site" evidence="6">
    <location>
        <position position="88"/>
    </location>
    <ligand>
        <name>[4Fe-4S] cluster</name>
        <dbReference type="ChEBI" id="CHEBI:49883"/>
        <note>4Fe-4S-S-AdoMet</note>
    </ligand>
</feature>
<dbReference type="EMBL" id="CP000561">
    <property type="protein sequence ID" value="ABO08284.1"/>
    <property type="molecule type" value="Genomic_DNA"/>
</dbReference>
<feature type="domain" description="Radical SAM core" evidence="7">
    <location>
        <begin position="66"/>
        <end position="283"/>
    </location>
</feature>
<dbReference type="InterPro" id="IPR007197">
    <property type="entry name" value="rSAM"/>
</dbReference>